<gene>
    <name evidence="3" type="ORF">CNX65_03465</name>
</gene>
<evidence type="ECO:0000313" key="3">
    <source>
        <dbReference type="EMBL" id="ATE52461.1"/>
    </source>
</evidence>
<dbReference type="SUPFAM" id="SSF88713">
    <property type="entry name" value="Glycoside hydrolase/deacetylase"/>
    <property type="match status" value="1"/>
</dbReference>
<proteinExistence type="predicted"/>
<dbReference type="EMBL" id="CP023445">
    <property type="protein sequence ID" value="ATE52461.1"/>
    <property type="molecule type" value="Genomic_DNA"/>
</dbReference>
<keyword evidence="2" id="KW-0472">Membrane</keyword>
<feature type="compositionally biased region" description="Pro residues" evidence="1">
    <location>
        <begin position="70"/>
        <end position="79"/>
    </location>
</feature>
<feature type="region of interest" description="Disordered" evidence="1">
    <location>
        <begin position="42"/>
        <end position="87"/>
    </location>
</feature>
<evidence type="ECO:0000313" key="4">
    <source>
        <dbReference type="Proteomes" id="UP000218505"/>
    </source>
</evidence>
<feature type="transmembrane region" description="Helical" evidence="2">
    <location>
        <begin position="20"/>
        <end position="39"/>
    </location>
</feature>
<dbReference type="PANTHER" id="PTHR45985">
    <property type="match status" value="1"/>
</dbReference>
<dbReference type="GO" id="GO:0005975">
    <property type="term" value="P:carbohydrate metabolic process"/>
    <property type="evidence" value="ECO:0007669"/>
    <property type="project" value="InterPro"/>
</dbReference>
<dbReference type="PANTHER" id="PTHR45985:SF3">
    <property type="entry name" value="CHITIN DEACETYLASE-LIKE 4"/>
    <property type="match status" value="1"/>
</dbReference>
<accession>A0A290Z0B8</accession>
<sequence>MKATSGRNVPSTRVVKRWGWLSTVVALAVVLVVLAVLGARESPPGGGAGEPAARLPGVTTGSSASAAPAPTVPPHPDPPSWMRRLQPGEKPPQFLLFSFDGAASKEHWDRLNPIAARTGAHVTGLLSGVYLLTEQQGAATYRGPKQGAGRSDIGFGGTQADVELRIGYLNQAIDDGHEIGTHYNGHFCAGGASSVGDWDTADWGSELEQFFQIVEKARAKGFKLDPSAVRGGRTPCLEGRWDQAFPAMRQRGLVYDTSHVSLGVQWPSVRDGVWEFPMPEVRVPALGKQVVMMDFNLWYALDGAKEKTDPANVPLFTQVVVDTYRSVLRAAANGNRAPVVIGNHFNDWAGGAFSEAVERFMGEACGAGGAVCATYTEVLQWMQLQDPEVLEHYRRMPAAMN</sequence>
<keyword evidence="4" id="KW-1185">Reference proteome</keyword>
<evidence type="ECO:0000256" key="1">
    <source>
        <dbReference type="SAM" id="MobiDB-lite"/>
    </source>
</evidence>
<dbReference type="Gene3D" id="3.20.20.370">
    <property type="entry name" value="Glycoside hydrolase/deacetylase"/>
    <property type="match status" value="1"/>
</dbReference>
<dbReference type="KEGG" id="apre:CNX65_03465"/>
<dbReference type="InterPro" id="IPR011330">
    <property type="entry name" value="Glyco_hydro/deAcase_b/a-brl"/>
</dbReference>
<keyword evidence="2" id="KW-1133">Transmembrane helix</keyword>
<reference evidence="3" key="1">
    <citation type="submission" date="2017-09" db="EMBL/GenBank/DDBJ databases">
        <title>Complete Genome Sequence of ansamitocin-producing Bacterium Actinosynnema pretiosum X47.</title>
        <authorList>
            <person name="Cao G."/>
            <person name="Zong G."/>
            <person name="Zhong C."/>
            <person name="Fu J."/>
        </authorList>
    </citation>
    <scope>NUCLEOTIDE SEQUENCE [LARGE SCALE GENOMIC DNA]</scope>
    <source>
        <strain evidence="3">X47</strain>
    </source>
</reference>
<dbReference type="Proteomes" id="UP000218505">
    <property type="component" value="Chromosome"/>
</dbReference>
<name>A0A290Z0B8_9PSEU</name>
<feature type="compositionally biased region" description="Low complexity" evidence="1">
    <location>
        <begin position="50"/>
        <end position="69"/>
    </location>
</feature>
<organism evidence="3 4">
    <name type="scientific">Actinosynnema pretiosum</name>
    <dbReference type="NCBI Taxonomy" id="42197"/>
    <lineage>
        <taxon>Bacteria</taxon>
        <taxon>Bacillati</taxon>
        <taxon>Actinomycetota</taxon>
        <taxon>Actinomycetes</taxon>
        <taxon>Pseudonocardiales</taxon>
        <taxon>Pseudonocardiaceae</taxon>
        <taxon>Actinosynnema</taxon>
    </lineage>
</organism>
<keyword evidence="2" id="KW-0812">Transmembrane</keyword>
<dbReference type="AlphaFoldDB" id="A0A290Z0B8"/>
<dbReference type="InterPro" id="IPR052740">
    <property type="entry name" value="CE4"/>
</dbReference>
<evidence type="ECO:0000256" key="2">
    <source>
        <dbReference type="SAM" id="Phobius"/>
    </source>
</evidence>
<protein>
    <submittedName>
        <fullName evidence="3">Polysaccharide deacetylase</fullName>
    </submittedName>
</protein>